<protein>
    <recommendedName>
        <fullName evidence="8">ATP synthase subunit delta</fullName>
    </recommendedName>
    <alternativeName>
        <fullName evidence="8">ATP synthase F(1) sector subunit delta</fullName>
    </alternativeName>
    <alternativeName>
        <fullName evidence="8">F-type ATPase subunit delta</fullName>
        <shortName evidence="8">F-ATPase subunit delta</shortName>
    </alternativeName>
</protein>
<comment type="function">
    <text evidence="8">This protein is part of the stalk that links CF(0) to CF(1). It either transmits conformational changes from CF(0) to CF(1) or is implicated in proton conduction.</text>
</comment>
<proteinExistence type="inferred from homology"/>
<dbReference type="InterPro" id="IPR026015">
    <property type="entry name" value="ATP_synth_OSCP/delta_N_sf"/>
</dbReference>
<dbReference type="GO" id="GO:0045259">
    <property type="term" value="C:proton-transporting ATP synthase complex"/>
    <property type="evidence" value="ECO:0007669"/>
    <property type="project" value="UniProtKB-KW"/>
</dbReference>
<dbReference type="PANTHER" id="PTHR11910">
    <property type="entry name" value="ATP SYNTHASE DELTA CHAIN"/>
    <property type="match status" value="1"/>
</dbReference>
<keyword evidence="4 8" id="KW-0406">Ion transport</keyword>
<keyword evidence="7 8" id="KW-0066">ATP synthesis</keyword>
<evidence type="ECO:0000256" key="4">
    <source>
        <dbReference type="ARBA" id="ARBA00023065"/>
    </source>
</evidence>
<dbReference type="Pfam" id="PF00213">
    <property type="entry name" value="OSCP"/>
    <property type="match status" value="1"/>
</dbReference>
<evidence type="ECO:0000313" key="10">
    <source>
        <dbReference type="Proteomes" id="UP000248311"/>
    </source>
</evidence>
<accession>A0A318SNY6</accession>
<keyword evidence="2 8" id="KW-0813">Transport</keyword>
<dbReference type="GO" id="GO:0005886">
    <property type="term" value="C:plasma membrane"/>
    <property type="evidence" value="ECO:0007669"/>
    <property type="project" value="UniProtKB-SubCell"/>
</dbReference>
<dbReference type="EMBL" id="QJTE01000004">
    <property type="protein sequence ID" value="PYE82396.1"/>
    <property type="molecule type" value="Genomic_DNA"/>
</dbReference>
<organism evidence="9 10">
    <name type="scientific">Pseudoroseicyclus aestuarii</name>
    <dbReference type="NCBI Taxonomy" id="1795041"/>
    <lineage>
        <taxon>Bacteria</taxon>
        <taxon>Pseudomonadati</taxon>
        <taxon>Pseudomonadota</taxon>
        <taxon>Alphaproteobacteria</taxon>
        <taxon>Rhodobacterales</taxon>
        <taxon>Paracoccaceae</taxon>
        <taxon>Pseudoroseicyclus</taxon>
    </lineage>
</organism>
<sequence>MSESASISTGIAGRYASAAFDLAREGDGLDRLSSDTEALEAALNDSADLRDLINSPIYARGEQRDGVLAVARKMDLSQTMVGLLGVMAEKRRLFVLPQLIRALKERLAEERGEVTADVTSAKPLTETQTQELSAALKAQAGRDVRLHQMVDEGLIGGLVVKLGSKMIDTSIRSKLQSLQNVMKEAR</sequence>
<dbReference type="InterPro" id="IPR000711">
    <property type="entry name" value="ATPase_OSCP/dsu"/>
</dbReference>
<dbReference type="NCBIfam" id="TIGR01145">
    <property type="entry name" value="ATP_synt_delta"/>
    <property type="match status" value="1"/>
</dbReference>
<dbReference type="Gene3D" id="1.10.520.20">
    <property type="entry name" value="N-terminal domain of the delta subunit of the F1F0-ATP synthase"/>
    <property type="match status" value="1"/>
</dbReference>
<keyword evidence="10" id="KW-1185">Reference proteome</keyword>
<keyword evidence="8" id="KW-1003">Cell membrane</keyword>
<evidence type="ECO:0000256" key="8">
    <source>
        <dbReference type="HAMAP-Rule" id="MF_01416"/>
    </source>
</evidence>
<keyword evidence="3 8" id="KW-0375">Hydrogen ion transport</keyword>
<evidence type="ECO:0000256" key="7">
    <source>
        <dbReference type="ARBA" id="ARBA00023310"/>
    </source>
</evidence>
<dbReference type="NCBIfam" id="NF004406">
    <property type="entry name" value="PRK05758.3-2"/>
    <property type="match status" value="1"/>
</dbReference>
<evidence type="ECO:0000313" key="9">
    <source>
        <dbReference type="EMBL" id="PYE82396.1"/>
    </source>
</evidence>
<comment type="similarity">
    <text evidence="8">Belongs to the ATPase delta chain family.</text>
</comment>
<keyword evidence="6 8" id="KW-0139">CF(1)</keyword>
<evidence type="ECO:0000256" key="5">
    <source>
        <dbReference type="ARBA" id="ARBA00023136"/>
    </source>
</evidence>
<dbReference type="HAMAP" id="MF_01416">
    <property type="entry name" value="ATP_synth_delta_bact"/>
    <property type="match status" value="1"/>
</dbReference>
<name>A0A318SNY6_9RHOB</name>
<dbReference type="Proteomes" id="UP000248311">
    <property type="component" value="Unassembled WGS sequence"/>
</dbReference>
<reference evidence="9 10" key="1">
    <citation type="submission" date="2018-06" db="EMBL/GenBank/DDBJ databases">
        <title>Genomic Encyclopedia of Type Strains, Phase III (KMG-III): the genomes of soil and plant-associated and newly described type strains.</title>
        <authorList>
            <person name="Whitman W."/>
        </authorList>
    </citation>
    <scope>NUCLEOTIDE SEQUENCE [LARGE SCALE GENOMIC DNA]</scope>
    <source>
        <strain evidence="9 10">CECT 9025</strain>
    </source>
</reference>
<dbReference type="AlphaFoldDB" id="A0A318SNY6"/>
<evidence type="ECO:0000256" key="1">
    <source>
        <dbReference type="ARBA" id="ARBA00004370"/>
    </source>
</evidence>
<dbReference type="PRINTS" id="PR00125">
    <property type="entry name" value="ATPASEDELTA"/>
</dbReference>
<dbReference type="NCBIfam" id="NF004402">
    <property type="entry name" value="PRK05758.2-2"/>
    <property type="match status" value="1"/>
</dbReference>
<evidence type="ECO:0000256" key="2">
    <source>
        <dbReference type="ARBA" id="ARBA00022448"/>
    </source>
</evidence>
<comment type="caution">
    <text evidence="9">The sequence shown here is derived from an EMBL/GenBank/DDBJ whole genome shotgun (WGS) entry which is preliminary data.</text>
</comment>
<comment type="function">
    <text evidence="8">F(1)F(0) ATP synthase produces ATP from ADP in the presence of a proton or sodium gradient. F-type ATPases consist of two structural domains, F(1) containing the extramembraneous catalytic core and F(0) containing the membrane proton channel, linked together by a central stalk and a peripheral stalk. During catalysis, ATP synthesis in the catalytic domain of F(1) is coupled via a rotary mechanism of the central stalk subunits to proton translocation.</text>
</comment>
<comment type="subcellular location">
    <subcellularLocation>
        <location evidence="8">Cell membrane</location>
        <topology evidence="8">Peripheral membrane protein</topology>
    </subcellularLocation>
    <subcellularLocation>
        <location evidence="1">Membrane</location>
    </subcellularLocation>
</comment>
<dbReference type="GO" id="GO:0046933">
    <property type="term" value="F:proton-transporting ATP synthase activity, rotational mechanism"/>
    <property type="evidence" value="ECO:0007669"/>
    <property type="project" value="UniProtKB-UniRule"/>
</dbReference>
<keyword evidence="5 8" id="KW-0472">Membrane</keyword>
<evidence type="ECO:0000256" key="3">
    <source>
        <dbReference type="ARBA" id="ARBA00022781"/>
    </source>
</evidence>
<evidence type="ECO:0000256" key="6">
    <source>
        <dbReference type="ARBA" id="ARBA00023196"/>
    </source>
</evidence>
<gene>
    <name evidence="8" type="primary">atpH</name>
    <name evidence="9" type="ORF">DFP88_104152</name>
</gene>
<dbReference type="SUPFAM" id="SSF47928">
    <property type="entry name" value="N-terminal domain of the delta subunit of the F1F0-ATP synthase"/>
    <property type="match status" value="1"/>
</dbReference>